<dbReference type="Pfam" id="PF10588">
    <property type="entry name" value="NADH-G_4Fe-4S_3"/>
    <property type="match status" value="1"/>
</dbReference>
<keyword evidence="3" id="KW-0479">Metal-binding</keyword>
<dbReference type="Pfam" id="PF13510">
    <property type="entry name" value="Fer2_4"/>
    <property type="match status" value="1"/>
</dbReference>
<dbReference type="PANTHER" id="PTHR24960">
    <property type="entry name" value="PHOTOSYSTEM I IRON-SULFUR CENTER-RELATED"/>
    <property type="match status" value="1"/>
</dbReference>
<comment type="similarity">
    <text evidence="1">Belongs to the complex I 75 kDa subunit family.</text>
</comment>
<accession>A0ABX7MC80</accession>
<dbReference type="Gene3D" id="3.10.20.740">
    <property type="match status" value="1"/>
</dbReference>
<evidence type="ECO:0000313" key="8">
    <source>
        <dbReference type="Proteomes" id="UP000663570"/>
    </source>
</evidence>
<sequence length="241" mass="26295">MADKGHFWFDGAPTPFVAGQTIIQAAAAAGHYIPHLCYRPEFPPHGSCKLCSVKANGKFTSACFEPVTEGMKVESETPEIQGYRKRVVQMLFAEGNHYCPFCQQSGNCQLQAVAYHLGMEDTHYAHQYPRRELDASHPDTMIDHDRCILCELCVRASRDVDHKEVFGVSGRGIHARLVVNSATGLLGDSRFSASDVAAQVCPVGAIVPKRAAFAVPIGQRRYDHHDIGESGDAPPSATSPE</sequence>
<proteinExistence type="inferred from homology"/>
<dbReference type="InterPro" id="IPR036010">
    <property type="entry name" value="2Fe-2S_ferredoxin-like_sf"/>
</dbReference>
<dbReference type="PIRSF" id="PIRSF000309">
    <property type="entry name" value="NAD_red_hyd_HoxU"/>
    <property type="match status" value="1"/>
</dbReference>
<dbReference type="SMART" id="SM00929">
    <property type="entry name" value="NADH-G_4Fe-4S_3"/>
    <property type="match status" value="1"/>
</dbReference>
<dbReference type="InterPro" id="IPR016214">
    <property type="entry name" value="NAD-red_Hydgase_HoxS_gsu"/>
</dbReference>
<dbReference type="Gene3D" id="3.30.70.20">
    <property type="match status" value="1"/>
</dbReference>
<dbReference type="InterPro" id="IPR019574">
    <property type="entry name" value="NADH_UbQ_OxRdtase_Gsu_4Fe4S-bd"/>
</dbReference>
<evidence type="ECO:0000256" key="3">
    <source>
        <dbReference type="ARBA" id="ARBA00022723"/>
    </source>
</evidence>
<dbReference type="Proteomes" id="UP000663570">
    <property type="component" value="Chromosome"/>
</dbReference>
<dbReference type="SUPFAM" id="SSF54292">
    <property type="entry name" value="2Fe-2S ferredoxin-like"/>
    <property type="match status" value="1"/>
</dbReference>
<dbReference type="PANTHER" id="PTHR24960:SF84">
    <property type="entry name" value="HYDROGENASE SUBUNIT"/>
    <property type="match status" value="1"/>
</dbReference>
<keyword evidence="4" id="KW-0408">Iron</keyword>
<name>A0ABX7MC80_9RHOO</name>
<gene>
    <name evidence="7" type="ORF">JY500_10485</name>
</gene>
<keyword evidence="2" id="KW-0004">4Fe-4S</keyword>
<keyword evidence="8" id="KW-1185">Reference proteome</keyword>
<protein>
    <submittedName>
        <fullName evidence="7">(2Fe-2S)-binding protein</fullName>
    </submittedName>
</protein>
<dbReference type="SUPFAM" id="SSF54862">
    <property type="entry name" value="4Fe-4S ferredoxins"/>
    <property type="match status" value="1"/>
</dbReference>
<feature type="domain" description="4Fe-4S His(Cys)3-ligated-type" evidence="6">
    <location>
        <begin position="79"/>
        <end position="118"/>
    </location>
</feature>
<evidence type="ECO:0000256" key="4">
    <source>
        <dbReference type="ARBA" id="ARBA00023004"/>
    </source>
</evidence>
<dbReference type="InterPro" id="IPR050157">
    <property type="entry name" value="PSI_iron-sulfur_center"/>
</dbReference>
<dbReference type="Pfam" id="PF13459">
    <property type="entry name" value="Fer4_15"/>
    <property type="match status" value="1"/>
</dbReference>
<dbReference type="RefSeq" id="WP_206256309.1">
    <property type="nucleotide sequence ID" value="NZ_CP071060.1"/>
</dbReference>
<dbReference type="PROSITE" id="PS51839">
    <property type="entry name" value="4FE4S_HC3"/>
    <property type="match status" value="1"/>
</dbReference>
<reference evidence="7 8" key="1">
    <citation type="submission" date="2021-02" db="EMBL/GenBank/DDBJ databases">
        <title>Niveibacterium changnyeongensis HC41.</title>
        <authorList>
            <person name="Kang M."/>
        </authorList>
    </citation>
    <scope>NUCLEOTIDE SEQUENCE [LARGE SCALE GENOMIC DNA]</scope>
    <source>
        <strain evidence="7 8">HC41</strain>
    </source>
</reference>
<dbReference type="EMBL" id="CP071060">
    <property type="protein sequence ID" value="QSI79004.1"/>
    <property type="molecule type" value="Genomic_DNA"/>
</dbReference>
<keyword evidence="5" id="KW-0411">Iron-sulfur</keyword>
<evidence type="ECO:0000259" key="6">
    <source>
        <dbReference type="PROSITE" id="PS51839"/>
    </source>
</evidence>
<evidence type="ECO:0000256" key="1">
    <source>
        <dbReference type="ARBA" id="ARBA00005404"/>
    </source>
</evidence>
<evidence type="ECO:0000256" key="5">
    <source>
        <dbReference type="ARBA" id="ARBA00023014"/>
    </source>
</evidence>
<organism evidence="7 8">
    <name type="scientific">Niveibacterium microcysteis</name>
    <dbReference type="NCBI Taxonomy" id="2811415"/>
    <lineage>
        <taxon>Bacteria</taxon>
        <taxon>Pseudomonadati</taxon>
        <taxon>Pseudomonadota</taxon>
        <taxon>Betaproteobacteria</taxon>
        <taxon>Rhodocyclales</taxon>
        <taxon>Rhodocyclaceae</taxon>
        <taxon>Niveibacterium</taxon>
    </lineage>
</organism>
<evidence type="ECO:0000256" key="2">
    <source>
        <dbReference type="ARBA" id="ARBA00022485"/>
    </source>
</evidence>
<evidence type="ECO:0000313" key="7">
    <source>
        <dbReference type="EMBL" id="QSI79004.1"/>
    </source>
</evidence>